<feature type="signal peptide" evidence="1">
    <location>
        <begin position="1"/>
        <end position="24"/>
    </location>
</feature>
<organism evidence="2 3">
    <name type="scientific">Bifidobacterium mongoliense DSM 21395</name>
    <dbReference type="NCBI Taxonomy" id="1437603"/>
    <lineage>
        <taxon>Bacteria</taxon>
        <taxon>Bacillati</taxon>
        <taxon>Actinomycetota</taxon>
        <taxon>Actinomycetes</taxon>
        <taxon>Bifidobacteriales</taxon>
        <taxon>Bifidobacteriaceae</taxon>
        <taxon>Bifidobacterium</taxon>
    </lineage>
</organism>
<evidence type="ECO:0000313" key="3">
    <source>
        <dbReference type="Proteomes" id="UP000029082"/>
    </source>
</evidence>
<evidence type="ECO:0000313" key="2">
    <source>
        <dbReference type="EMBL" id="KFI76558.1"/>
    </source>
</evidence>
<accession>A0A087BZV8</accession>
<proteinExistence type="predicted"/>
<evidence type="ECO:0000256" key="1">
    <source>
        <dbReference type="SAM" id="SignalP"/>
    </source>
</evidence>
<comment type="caution">
    <text evidence="2">The sequence shown here is derived from an EMBL/GenBank/DDBJ whole genome shotgun (WGS) entry which is preliminary data.</text>
</comment>
<keyword evidence="1" id="KW-0732">Signal</keyword>
<dbReference type="RefSeq" id="WP_033513205.1">
    <property type="nucleotide sequence ID" value="NZ_JDUO01000011.1"/>
</dbReference>
<keyword evidence="3" id="KW-1185">Reference proteome</keyword>
<dbReference type="Proteomes" id="UP000029082">
    <property type="component" value="Unassembled WGS sequence"/>
</dbReference>
<protein>
    <recommendedName>
        <fullName evidence="4">DUF333 domain-containing protein</fullName>
    </recommendedName>
</protein>
<dbReference type="STRING" id="1437603.GCA_000771525_00336"/>
<sequence length="70" mass="7395">MKGRSALIAVVVMMAMLSGCGGVAGSQERQEQDTQVSFVTLKRPDDGKVLCAVYSNGQQGGLSCDWDDAQ</sequence>
<dbReference type="PROSITE" id="PS51257">
    <property type="entry name" value="PROKAR_LIPOPROTEIN"/>
    <property type="match status" value="1"/>
</dbReference>
<name>A0A087BZV8_9BIFI</name>
<gene>
    <name evidence="2" type="ORF">BMON_1154</name>
</gene>
<evidence type="ECO:0008006" key="4">
    <source>
        <dbReference type="Google" id="ProtNLM"/>
    </source>
</evidence>
<dbReference type="AlphaFoldDB" id="A0A087BZV8"/>
<reference evidence="2 3" key="1">
    <citation type="submission" date="2014-03" db="EMBL/GenBank/DDBJ databases">
        <title>Genomics of Bifidobacteria.</title>
        <authorList>
            <person name="Ventura M."/>
            <person name="Milani C."/>
            <person name="Lugli G.A."/>
        </authorList>
    </citation>
    <scope>NUCLEOTIDE SEQUENCE [LARGE SCALE GENOMIC DNA]</scope>
    <source>
        <strain evidence="2 3">DSM 21395</strain>
    </source>
</reference>
<dbReference type="EMBL" id="JGZE01000013">
    <property type="protein sequence ID" value="KFI76558.1"/>
    <property type="molecule type" value="Genomic_DNA"/>
</dbReference>
<feature type="chain" id="PRO_5038937169" description="DUF333 domain-containing protein" evidence="1">
    <location>
        <begin position="25"/>
        <end position="70"/>
    </location>
</feature>
<dbReference type="GeneID" id="93094886"/>